<reference evidence="2 3" key="1">
    <citation type="submission" date="2019-11" db="EMBL/GenBank/DDBJ databases">
        <authorList>
            <person name="He Y."/>
        </authorList>
    </citation>
    <scope>NUCLEOTIDE SEQUENCE [LARGE SCALE GENOMIC DNA]</scope>
    <source>
        <strain evidence="2 3">SCSIO 58843</strain>
    </source>
</reference>
<dbReference type="Gene3D" id="2.30.110.10">
    <property type="entry name" value="Electron Transport, Fmn-binding Protein, Chain A"/>
    <property type="match status" value="1"/>
</dbReference>
<gene>
    <name evidence="2" type="ORF">GH723_07175</name>
</gene>
<evidence type="ECO:0000313" key="3">
    <source>
        <dbReference type="Proteomes" id="UP000334019"/>
    </source>
</evidence>
<feature type="domain" description="Pyridoxamine 5'-phosphate oxidase N-terminal" evidence="1">
    <location>
        <begin position="12"/>
        <end position="137"/>
    </location>
</feature>
<sequence length="159" mass="17480">MAALETVAPAFVEMAHRIVWCVAGTTDPRGRPRTRVLHPIWEWSGAQLTGWIATSPLSPKAHDLAAMPRMSVTYWSPDQDTCTAECSAEWQTSEDALAKGWQRFAQASPPVGYDPAIIPAWDSPTSPAFGILRLIPDRLRVQPASLMTTGEGQVLLWRA</sequence>
<dbReference type="RefSeq" id="WP_153759017.1">
    <property type="nucleotide sequence ID" value="NZ_CP045851.1"/>
</dbReference>
<dbReference type="InterPro" id="IPR011576">
    <property type="entry name" value="Pyridox_Oxase_N"/>
</dbReference>
<dbReference type="AlphaFoldDB" id="A0A5Q2RDD6"/>
<dbReference type="InterPro" id="IPR012349">
    <property type="entry name" value="Split_barrel_FMN-bd"/>
</dbReference>
<proteinExistence type="predicted"/>
<dbReference type="KEGG" id="atq:GH723_07175"/>
<name>A0A5Q2RDD6_9ACTN</name>
<dbReference type="Proteomes" id="UP000334019">
    <property type="component" value="Chromosome"/>
</dbReference>
<accession>A0A5Q2RDD6</accession>
<dbReference type="SUPFAM" id="SSF50475">
    <property type="entry name" value="FMN-binding split barrel"/>
    <property type="match status" value="1"/>
</dbReference>
<dbReference type="Pfam" id="PF01243">
    <property type="entry name" value="PNPOx_N"/>
    <property type="match status" value="1"/>
</dbReference>
<dbReference type="EMBL" id="CP045851">
    <property type="protein sequence ID" value="QGG94909.1"/>
    <property type="molecule type" value="Genomic_DNA"/>
</dbReference>
<organism evidence="2 3">
    <name type="scientific">Actinomarinicola tropica</name>
    <dbReference type="NCBI Taxonomy" id="2789776"/>
    <lineage>
        <taxon>Bacteria</taxon>
        <taxon>Bacillati</taxon>
        <taxon>Actinomycetota</taxon>
        <taxon>Acidimicrobiia</taxon>
        <taxon>Acidimicrobiales</taxon>
        <taxon>Iamiaceae</taxon>
        <taxon>Actinomarinicola</taxon>
    </lineage>
</organism>
<evidence type="ECO:0000259" key="1">
    <source>
        <dbReference type="Pfam" id="PF01243"/>
    </source>
</evidence>
<keyword evidence="3" id="KW-1185">Reference proteome</keyword>
<evidence type="ECO:0000313" key="2">
    <source>
        <dbReference type="EMBL" id="QGG94909.1"/>
    </source>
</evidence>
<protein>
    <submittedName>
        <fullName evidence="2">Pyridoxamine 5'-phosphate oxidase family protein</fullName>
    </submittedName>
</protein>